<gene>
    <name evidence="1" type="ORF">DEO72_LG10g1272</name>
</gene>
<accession>A0A4D6N8G1</accession>
<protein>
    <submittedName>
        <fullName evidence="1">Uncharacterized protein</fullName>
    </submittedName>
</protein>
<evidence type="ECO:0000313" key="1">
    <source>
        <dbReference type="EMBL" id="QCE10046.1"/>
    </source>
</evidence>
<proteinExistence type="predicted"/>
<organism evidence="1 2">
    <name type="scientific">Vigna unguiculata</name>
    <name type="common">Cowpea</name>
    <dbReference type="NCBI Taxonomy" id="3917"/>
    <lineage>
        <taxon>Eukaryota</taxon>
        <taxon>Viridiplantae</taxon>
        <taxon>Streptophyta</taxon>
        <taxon>Embryophyta</taxon>
        <taxon>Tracheophyta</taxon>
        <taxon>Spermatophyta</taxon>
        <taxon>Magnoliopsida</taxon>
        <taxon>eudicotyledons</taxon>
        <taxon>Gunneridae</taxon>
        <taxon>Pentapetalae</taxon>
        <taxon>rosids</taxon>
        <taxon>fabids</taxon>
        <taxon>Fabales</taxon>
        <taxon>Fabaceae</taxon>
        <taxon>Papilionoideae</taxon>
        <taxon>50 kb inversion clade</taxon>
        <taxon>NPAAA clade</taxon>
        <taxon>indigoferoid/millettioid clade</taxon>
        <taxon>Phaseoleae</taxon>
        <taxon>Vigna</taxon>
    </lineage>
</organism>
<name>A0A4D6N8G1_VIGUN</name>
<dbReference type="EMBL" id="CP039354">
    <property type="protein sequence ID" value="QCE10046.1"/>
    <property type="molecule type" value="Genomic_DNA"/>
</dbReference>
<sequence>MPRLEQKTCIAKALIWRLAVISEPLSDSDDSEGSIYAWRLAAESFCQTITTDQWALGRLAPSDTCPPPGILEVPAPGTT</sequence>
<dbReference type="Proteomes" id="UP000501690">
    <property type="component" value="Linkage Group LG10"/>
</dbReference>
<dbReference type="AlphaFoldDB" id="A0A4D6N8G1"/>
<evidence type="ECO:0000313" key="2">
    <source>
        <dbReference type="Proteomes" id="UP000501690"/>
    </source>
</evidence>
<reference evidence="1 2" key="1">
    <citation type="submission" date="2019-04" db="EMBL/GenBank/DDBJ databases">
        <title>An improved genome assembly and genetic linkage map for asparagus bean, Vigna unguiculata ssp. sesquipedialis.</title>
        <authorList>
            <person name="Xia Q."/>
            <person name="Zhang R."/>
            <person name="Dong Y."/>
        </authorList>
    </citation>
    <scope>NUCLEOTIDE SEQUENCE [LARGE SCALE GENOMIC DNA]</scope>
    <source>
        <tissue evidence="1">Leaf</tissue>
    </source>
</reference>
<keyword evidence="2" id="KW-1185">Reference proteome</keyword>